<dbReference type="Proteomes" id="UP000076296">
    <property type="component" value="Unassembled WGS sequence"/>
</dbReference>
<proteinExistence type="predicted"/>
<accession>A0AAJ0QWG2</accession>
<sequence>MRELSISEFDLVAGALKMQINVKMLKNFSCL</sequence>
<reference evidence="1 2" key="1">
    <citation type="submission" date="2016-01" db="EMBL/GenBank/DDBJ databases">
        <title>Draft sequences of Acinetobacter baumannii isolates from wounded military personnel.</title>
        <authorList>
            <person name="Arivett B.A."/>
            <person name="Fiester S.E."/>
            <person name="Ream D.C."/>
            <person name="Actis L.A."/>
        </authorList>
    </citation>
    <scope>NUCLEOTIDE SEQUENCE [LARGE SCALE GENOMIC DNA]</scope>
    <source>
        <strain evidence="1 2">AB2828</strain>
    </source>
</reference>
<dbReference type="EMBL" id="LRDT01000025">
    <property type="protein sequence ID" value="KZA17424.1"/>
    <property type="molecule type" value="Genomic_DNA"/>
</dbReference>
<comment type="caution">
    <text evidence="1">The sequence shown here is derived from an EMBL/GenBank/DDBJ whole genome shotgun (WGS) entry which is preliminary data.</text>
</comment>
<evidence type="ECO:0000313" key="1">
    <source>
        <dbReference type="EMBL" id="KZA17424.1"/>
    </source>
</evidence>
<organism evidence="1 2">
    <name type="scientific">Acinetobacter baumannii</name>
    <dbReference type="NCBI Taxonomy" id="470"/>
    <lineage>
        <taxon>Bacteria</taxon>
        <taxon>Pseudomonadati</taxon>
        <taxon>Pseudomonadota</taxon>
        <taxon>Gammaproteobacteria</taxon>
        <taxon>Moraxellales</taxon>
        <taxon>Moraxellaceae</taxon>
        <taxon>Acinetobacter</taxon>
        <taxon>Acinetobacter calcoaceticus/baumannii complex</taxon>
    </lineage>
</organism>
<gene>
    <name evidence="1" type="ORF">LV35_01892</name>
</gene>
<dbReference type="AlphaFoldDB" id="A0AAJ0QWG2"/>
<name>A0AAJ0QWG2_ACIBA</name>
<evidence type="ECO:0000313" key="2">
    <source>
        <dbReference type="Proteomes" id="UP000076296"/>
    </source>
</evidence>
<protein>
    <submittedName>
        <fullName evidence="1">Uncharacterized protein</fullName>
    </submittedName>
</protein>